<dbReference type="AlphaFoldDB" id="A0A3N0XPV4"/>
<dbReference type="InterPro" id="IPR011029">
    <property type="entry name" value="DEATH-like_dom_sf"/>
</dbReference>
<sequence>MMSEPHLLLETLKDLKSEKLKEFKWYLKKKGIGSTADLEKADAIDTVDLMEAFCTPEGAVEVTLEILRKLKENNLAEQLRSKQKDQQKHSETAEKHREKQVSEDLEKRFKERNKREDQQNTFKDKRKTIEEQSIFQKYCHGSTSAAVFGEIICQKLKEPIDQSVYKKTARDLANEIRSNCESLNGNRTNMEKHILKTLAEEENFDKYMNYIHNPRDHFKRFIRGEVSRCITDKFSVSVLPKMKENVELLQQKIMKAAHESTEHVQVNRGDVGLWLKSFTQQISDVLFFSEKDLSGVKHDDVDDYNFLEYVVRKELTAIMSEISSRFNTETFPSKMDLKFRPDELLIDHFSQCCWVQCPFCRAICTNTMENHHGDHSVPFHRVWGITGQFYSGTKNLSISICTSEVTSDRSFYPTDSDDAVLWRDYRTAGGVYAHWSITPDSSDLPYWKWFVCRFQKDLEKYYNKTFEGYGKKIPDEWRKYIKQDAIESLDL</sequence>
<evidence type="ECO:0000256" key="1">
    <source>
        <dbReference type="SAM" id="MobiDB-lite"/>
    </source>
</evidence>
<dbReference type="PANTHER" id="PTHR22796">
    <property type="entry name" value="URG4-RELATED"/>
    <property type="match status" value="1"/>
</dbReference>
<dbReference type="PROSITE" id="PS50824">
    <property type="entry name" value="DAPIN"/>
    <property type="match status" value="1"/>
</dbReference>
<gene>
    <name evidence="3" type="ORF">DPX16_3108</name>
</gene>
<dbReference type="CDD" id="cd08321">
    <property type="entry name" value="Pyrin_ASC-like"/>
    <property type="match status" value="1"/>
</dbReference>
<reference evidence="3 4" key="1">
    <citation type="submission" date="2018-10" db="EMBL/GenBank/DDBJ databases">
        <title>Genome assembly for a Yunnan-Guizhou Plateau 3E fish, Anabarilius grahami (Regan), and its evolutionary and genetic applications.</title>
        <authorList>
            <person name="Jiang W."/>
        </authorList>
    </citation>
    <scope>NUCLEOTIDE SEQUENCE [LARGE SCALE GENOMIC DNA]</scope>
    <source>
        <strain evidence="3">AG-KIZ</strain>
        <tissue evidence="3">Muscle</tissue>
    </source>
</reference>
<dbReference type="OrthoDB" id="1597724at2759"/>
<name>A0A3N0XPV4_ANAGA</name>
<evidence type="ECO:0000313" key="4">
    <source>
        <dbReference type="Proteomes" id="UP000281406"/>
    </source>
</evidence>
<feature type="region of interest" description="Disordered" evidence="1">
    <location>
        <begin position="78"/>
        <end position="125"/>
    </location>
</feature>
<dbReference type="SUPFAM" id="SSF47986">
    <property type="entry name" value="DEATH domain"/>
    <property type="match status" value="1"/>
</dbReference>
<evidence type="ECO:0000259" key="2">
    <source>
        <dbReference type="PROSITE" id="PS50824"/>
    </source>
</evidence>
<feature type="domain" description="Pyrin" evidence="2">
    <location>
        <begin position="2"/>
        <end position="85"/>
    </location>
</feature>
<comment type="caution">
    <text evidence="3">The sequence shown here is derived from an EMBL/GenBank/DDBJ whole genome shotgun (WGS) entry which is preliminary data.</text>
</comment>
<evidence type="ECO:0000313" key="3">
    <source>
        <dbReference type="EMBL" id="ROJ08798.1"/>
    </source>
</evidence>
<protein>
    <submittedName>
        <fullName evidence="3">Interferon-induced very large GTPase 1</fullName>
    </submittedName>
</protein>
<dbReference type="InterPro" id="IPR004020">
    <property type="entry name" value="DAPIN"/>
</dbReference>
<dbReference type="Gene3D" id="1.10.533.10">
    <property type="entry name" value="Death Domain, Fas"/>
    <property type="match status" value="1"/>
</dbReference>
<feature type="compositionally biased region" description="Basic and acidic residues" evidence="1">
    <location>
        <begin position="78"/>
        <end position="118"/>
    </location>
</feature>
<dbReference type="PANTHER" id="PTHR22796:SF6">
    <property type="entry name" value="INTERFERON-INDUCED VERY LARGE GTPASE 1-RELATED"/>
    <property type="match status" value="1"/>
</dbReference>
<dbReference type="Proteomes" id="UP000281406">
    <property type="component" value="Unassembled WGS sequence"/>
</dbReference>
<organism evidence="3 4">
    <name type="scientific">Anabarilius grahami</name>
    <name type="common">Kanglang fish</name>
    <name type="synonym">Barilius grahami</name>
    <dbReference type="NCBI Taxonomy" id="495550"/>
    <lineage>
        <taxon>Eukaryota</taxon>
        <taxon>Metazoa</taxon>
        <taxon>Chordata</taxon>
        <taxon>Craniata</taxon>
        <taxon>Vertebrata</taxon>
        <taxon>Euteleostomi</taxon>
        <taxon>Actinopterygii</taxon>
        <taxon>Neopterygii</taxon>
        <taxon>Teleostei</taxon>
        <taxon>Ostariophysi</taxon>
        <taxon>Cypriniformes</taxon>
        <taxon>Xenocyprididae</taxon>
        <taxon>Xenocypridinae</taxon>
        <taxon>Xenocypridinae incertae sedis</taxon>
        <taxon>Anabarilius</taxon>
    </lineage>
</organism>
<keyword evidence="4" id="KW-1185">Reference proteome</keyword>
<dbReference type="Pfam" id="PF02758">
    <property type="entry name" value="PYRIN"/>
    <property type="match status" value="1"/>
</dbReference>
<proteinExistence type="predicted"/>
<dbReference type="EMBL" id="RJVU01065024">
    <property type="protein sequence ID" value="ROJ08798.1"/>
    <property type="molecule type" value="Genomic_DNA"/>
</dbReference>
<accession>A0A3N0XPV4</accession>
<dbReference type="SMART" id="SM01289">
    <property type="entry name" value="PYRIN"/>
    <property type="match status" value="1"/>
</dbReference>